<evidence type="ECO:0000313" key="2">
    <source>
        <dbReference type="Proteomes" id="UP001157502"/>
    </source>
</evidence>
<sequence length="624" mass="68696">MLSREMESKTPNKFQDQTDTESRHNLATTAIPVKDSNEHGDYHHHNEVTKVPVSEPDAGEMHSGDKVEQTCPAITNVRSAKTDNDDCETEPPVVVTKGQPSEPDAVQMSSGDNAEQPCTEPDAEQMGSGDNAEQPCREPDAEQMGSGDNAEQPCREPDAEQMGSGDNAEQPCREPDTEQMGSGDNAEQPCREPDTEQMSSGDNAEQPCREPDAEQMSSGDNAEQPCREPDTEQMSSGDNAEQPCREPDTEQMGSGDNAKQPCREPDTEQMGSGDNAKQPCREPDTEQMGSGDNAEQPCTESIEGQPVKPGDNRDVLQVVKETESVDAVTEVPVSEPDRVSEKRVYIFTPQSRTVRSSDESPTTRTRAFPYLYLMSWIGAVLVGLLAIYLATVLIPTSPENKEFNRTEIFIQEMAKVKDKFPGQRSELWRRTRIHLVKHLQTAQPKEPVSLMLTAGRRGEKTMHCLANRLGFSFAAALNASVLHINGSSKADQKSDLVKLDIDGQLQEAFEGGQPVAVIHRFEVLPPGSAIIFYRYCDHENSAYKKVFIIFTVLLADEEDLPANLGLSTVEEMVDDHLQARFVSSSQPAAHDMMDRDMFSGLWSRISHLVLPVAAETSLEQGVCV</sequence>
<evidence type="ECO:0000313" key="1">
    <source>
        <dbReference type="EMBL" id="KAJ7986656.1"/>
    </source>
</evidence>
<proteinExistence type="predicted"/>
<reference evidence="1" key="1">
    <citation type="submission" date="2021-05" db="EMBL/GenBank/DDBJ databases">
        <authorList>
            <person name="Pan Q."/>
            <person name="Jouanno E."/>
            <person name="Zahm M."/>
            <person name="Klopp C."/>
            <person name="Cabau C."/>
            <person name="Louis A."/>
            <person name="Berthelot C."/>
            <person name="Parey E."/>
            <person name="Roest Crollius H."/>
            <person name="Montfort J."/>
            <person name="Robinson-Rechavi M."/>
            <person name="Bouchez O."/>
            <person name="Lampietro C."/>
            <person name="Lopez Roques C."/>
            <person name="Donnadieu C."/>
            <person name="Postlethwait J."/>
            <person name="Bobe J."/>
            <person name="Dillon D."/>
            <person name="Chandos A."/>
            <person name="von Hippel F."/>
            <person name="Guiguen Y."/>
        </authorList>
    </citation>
    <scope>NUCLEOTIDE SEQUENCE</scope>
    <source>
        <strain evidence="1">YG-Jan2019</strain>
    </source>
</reference>
<organism evidence="1 2">
    <name type="scientific">Dallia pectoralis</name>
    <name type="common">Alaska blackfish</name>
    <dbReference type="NCBI Taxonomy" id="75939"/>
    <lineage>
        <taxon>Eukaryota</taxon>
        <taxon>Metazoa</taxon>
        <taxon>Chordata</taxon>
        <taxon>Craniata</taxon>
        <taxon>Vertebrata</taxon>
        <taxon>Euteleostomi</taxon>
        <taxon>Actinopterygii</taxon>
        <taxon>Neopterygii</taxon>
        <taxon>Teleostei</taxon>
        <taxon>Protacanthopterygii</taxon>
        <taxon>Esociformes</taxon>
        <taxon>Umbridae</taxon>
        <taxon>Dallia</taxon>
    </lineage>
</organism>
<dbReference type="EMBL" id="CM055761">
    <property type="protein sequence ID" value="KAJ7986656.1"/>
    <property type="molecule type" value="Genomic_DNA"/>
</dbReference>
<name>A0ACC2F5N8_DALPE</name>
<dbReference type="Proteomes" id="UP001157502">
    <property type="component" value="Chromosome 34"/>
</dbReference>
<gene>
    <name evidence="1" type="ORF">DPEC_G00342150</name>
</gene>
<protein>
    <submittedName>
        <fullName evidence="1">Uncharacterized protein</fullName>
    </submittedName>
</protein>
<comment type="caution">
    <text evidence="1">The sequence shown here is derived from an EMBL/GenBank/DDBJ whole genome shotgun (WGS) entry which is preliminary data.</text>
</comment>
<keyword evidence="2" id="KW-1185">Reference proteome</keyword>
<accession>A0ACC2F5N8</accession>